<evidence type="ECO:0000313" key="1">
    <source>
        <dbReference type="EnsemblPlants" id="AVESA.00010b.r2.2CG0277500.1.CDS"/>
    </source>
</evidence>
<evidence type="ECO:0000313" key="2">
    <source>
        <dbReference type="Proteomes" id="UP001732700"/>
    </source>
</evidence>
<reference evidence="1" key="1">
    <citation type="submission" date="2021-05" db="EMBL/GenBank/DDBJ databases">
        <authorList>
            <person name="Scholz U."/>
            <person name="Mascher M."/>
            <person name="Fiebig A."/>
        </authorList>
    </citation>
    <scope>NUCLEOTIDE SEQUENCE [LARGE SCALE GENOMIC DNA]</scope>
</reference>
<proteinExistence type="predicted"/>
<reference evidence="1" key="2">
    <citation type="submission" date="2025-09" db="UniProtKB">
        <authorList>
            <consortium name="EnsemblPlants"/>
        </authorList>
    </citation>
    <scope>IDENTIFICATION</scope>
</reference>
<keyword evidence="2" id="KW-1185">Reference proteome</keyword>
<name>A0ACD5UMF4_AVESA</name>
<dbReference type="EnsemblPlants" id="AVESA.00010b.r2.2CG0277500.1">
    <property type="protein sequence ID" value="AVESA.00010b.r2.2CG0277500.1.CDS"/>
    <property type="gene ID" value="AVESA.00010b.r2.2CG0277500"/>
</dbReference>
<accession>A0ACD5UMF4</accession>
<protein>
    <submittedName>
        <fullName evidence="1">Uncharacterized protein</fullName>
    </submittedName>
</protein>
<organism evidence="1 2">
    <name type="scientific">Avena sativa</name>
    <name type="common">Oat</name>
    <dbReference type="NCBI Taxonomy" id="4498"/>
    <lineage>
        <taxon>Eukaryota</taxon>
        <taxon>Viridiplantae</taxon>
        <taxon>Streptophyta</taxon>
        <taxon>Embryophyta</taxon>
        <taxon>Tracheophyta</taxon>
        <taxon>Spermatophyta</taxon>
        <taxon>Magnoliopsida</taxon>
        <taxon>Liliopsida</taxon>
        <taxon>Poales</taxon>
        <taxon>Poaceae</taxon>
        <taxon>BOP clade</taxon>
        <taxon>Pooideae</taxon>
        <taxon>Poodae</taxon>
        <taxon>Poeae</taxon>
        <taxon>Poeae Chloroplast Group 1 (Aveneae type)</taxon>
        <taxon>Aveninae</taxon>
        <taxon>Avena</taxon>
    </lineage>
</organism>
<sequence length="635" mass="70370">MASPTVASPSRAGSMASPTMGSPSRVLTNTTAPSPASPPRRLASAPPGVDAAAVSTPVSARSGDLSACDVSSPLLASRSEEYRLMFRLPPDEVLVQDFNCALQENILLQGHMYLFLHHICFYSNIFGYETKKTIPLQDVTDVRKAKTAAIFPNAIEIVAGAKRHFFGSFLARDDAYRVIVDGWEQHVSDARLLIERQDAKSASSSDENGYVLLEEGKESKQDDDSSPLNRSASPTAVMSGNTDCGDSDINTSNRFLEVPEDGIEENAASLNPFILEPFDNNAPNVPESYTLVAESKFQVPVERFFELLFSDGAIGFSDDLHKRSSDKEFRCSKWRLDGQGGLVRDVSFMHPIKIYLGAKFATCQEVQKLRLYKNSHFVIQTSQEIADAPYGDHFIVEGIWDVEQDSVDESSCYLRTYINVAFSKRTIFRGKIEQTTKDECREVFGLWIRLAHDLLKQDSSSRLKAASTSTNTAVQSDPTLNIENPLENKVTYMASAPLDSGLSTLVPPVEHHQQNIERGSLTSTSQELWGSIVSYMRSSQSGPVLAVLLVAIIILMQVIIIVVLARSPKVIMVSPEASVSSFGSYSKESMEWVQKRVSLLSEEMQMAEAHMDKMRHEFAWLKSHLERLERLRSSS</sequence>
<dbReference type="Proteomes" id="UP001732700">
    <property type="component" value="Chromosome 2C"/>
</dbReference>